<dbReference type="EC" id="3.1.-.-" evidence="6"/>
<dbReference type="NCBIfam" id="TIGR00250">
    <property type="entry name" value="RNAse_H_YqgF"/>
    <property type="match status" value="1"/>
</dbReference>
<dbReference type="GO" id="GO:0016787">
    <property type="term" value="F:hydrolase activity"/>
    <property type="evidence" value="ECO:0007669"/>
    <property type="project" value="UniProtKB-KW"/>
</dbReference>
<gene>
    <name evidence="6" type="primary">yqgF_3</name>
    <name evidence="6" type="ORF">SDC9_21674</name>
</gene>
<dbReference type="Pfam" id="PF03652">
    <property type="entry name" value="RuvX"/>
    <property type="match status" value="1"/>
</dbReference>
<dbReference type="InterPro" id="IPR012337">
    <property type="entry name" value="RNaseH-like_sf"/>
</dbReference>
<evidence type="ECO:0000313" key="6">
    <source>
        <dbReference type="EMBL" id="MPL75839.1"/>
    </source>
</evidence>
<dbReference type="EMBL" id="VSSQ01000092">
    <property type="protein sequence ID" value="MPL75839.1"/>
    <property type="molecule type" value="Genomic_DNA"/>
</dbReference>
<evidence type="ECO:0000256" key="4">
    <source>
        <dbReference type="ARBA" id="ARBA00022801"/>
    </source>
</evidence>
<dbReference type="GO" id="GO:0004518">
    <property type="term" value="F:nuclease activity"/>
    <property type="evidence" value="ECO:0007669"/>
    <property type="project" value="UniProtKB-KW"/>
</dbReference>
<keyword evidence="2" id="KW-0690">Ribosome biogenesis</keyword>
<proteinExistence type="inferred from homology"/>
<keyword evidence="3" id="KW-0540">Nuclease</keyword>
<feature type="domain" description="YqgF/RNase H-like" evidence="5">
    <location>
        <begin position="2"/>
        <end position="101"/>
    </location>
</feature>
<dbReference type="GO" id="GO:0005829">
    <property type="term" value="C:cytosol"/>
    <property type="evidence" value="ECO:0007669"/>
    <property type="project" value="TreeGrafter"/>
</dbReference>
<sequence length="129" mass="14955">MKKYLGIDYGSKKIGLATSDEEGKFAFPFSIISNKNKEEAFQKILNVLKERKIENIVIGESLNLKGEENKILKETKDFAEKLEKENFKIFFEKEWLSTIEARRFDDRKDADDSAAAIILQRFLDKSNRG</sequence>
<dbReference type="CDD" id="cd16964">
    <property type="entry name" value="YqgF"/>
    <property type="match status" value="1"/>
</dbReference>
<organism evidence="6">
    <name type="scientific">bioreactor metagenome</name>
    <dbReference type="NCBI Taxonomy" id="1076179"/>
    <lineage>
        <taxon>unclassified sequences</taxon>
        <taxon>metagenomes</taxon>
        <taxon>ecological metagenomes</taxon>
    </lineage>
</organism>
<name>A0A644UA37_9ZZZZ</name>
<keyword evidence="1" id="KW-0963">Cytoplasm</keyword>
<dbReference type="AlphaFoldDB" id="A0A644UA37"/>
<dbReference type="InterPro" id="IPR037027">
    <property type="entry name" value="YqgF/RNaseH-like_dom_sf"/>
</dbReference>
<dbReference type="SMART" id="SM00732">
    <property type="entry name" value="YqgFc"/>
    <property type="match status" value="1"/>
</dbReference>
<reference evidence="6" key="1">
    <citation type="submission" date="2019-08" db="EMBL/GenBank/DDBJ databases">
        <authorList>
            <person name="Kucharzyk K."/>
            <person name="Murdoch R.W."/>
            <person name="Higgins S."/>
            <person name="Loffler F."/>
        </authorList>
    </citation>
    <scope>NUCLEOTIDE SEQUENCE</scope>
</reference>
<protein>
    <submittedName>
        <fullName evidence="6">Putative pre-16S rRNA nuclease</fullName>
        <ecNumber evidence="6">3.1.-.-</ecNumber>
    </submittedName>
</protein>
<evidence type="ECO:0000256" key="2">
    <source>
        <dbReference type="ARBA" id="ARBA00022517"/>
    </source>
</evidence>
<dbReference type="InterPro" id="IPR006641">
    <property type="entry name" value="YqgF/RNaseH-like_dom"/>
</dbReference>
<evidence type="ECO:0000256" key="1">
    <source>
        <dbReference type="ARBA" id="ARBA00022490"/>
    </source>
</evidence>
<keyword evidence="4 6" id="KW-0378">Hydrolase</keyword>
<dbReference type="SUPFAM" id="SSF53098">
    <property type="entry name" value="Ribonuclease H-like"/>
    <property type="match status" value="1"/>
</dbReference>
<dbReference type="PANTHER" id="PTHR33317">
    <property type="entry name" value="POLYNUCLEOTIDYL TRANSFERASE, RIBONUCLEASE H-LIKE SUPERFAMILY PROTEIN"/>
    <property type="match status" value="1"/>
</dbReference>
<evidence type="ECO:0000259" key="5">
    <source>
        <dbReference type="SMART" id="SM00732"/>
    </source>
</evidence>
<dbReference type="HAMAP" id="MF_00651">
    <property type="entry name" value="Nuclease_YqgF"/>
    <property type="match status" value="1"/>
</dbReference>
<dbReference type="InterPro" id="IPR005227">
    <property type="entry name" value="YqgF"/>
</dbReference>
<dbReference type="GO" id="GO:0000967">
    <property type="term" value="P:rRNA 5'-end processing"/>
    <property type="evidence" value="ECO:0007669"/>
    <property type="project" value="TreeGrafter"/>
</dbReference>
<evidence type="ECO:0000256" key="3">
    <source>
        <dbReference type="ARBA" id="ARBA00022722"/>
    </source>
</evidence>
<accession>A0A644UA37</accession>
<dbReference type="PANTHER" id="PTHR33317:SF4">
    <property type="entry name" value="POLYNUCLEOTIDYL TRANSFERASE, RIBONUCLEASE H-LIKE SUPERFAMILY PROTEIN"/>
    <property type="match status" value="1"/>
</dbReference>
<comment type="caution">
    <text evidence="6">The sequence shown here is derived from an EMBL/GenBank/DDBJ whole genome shotgun (WGS) entry which is preliminary data.</text>
</comment>
<dbReference type="Gene3D" id="3.30.420.140">
    <property type="entry name" value="YqgF/RNase H-like domain"/>
    <property type="match status" value="1"/>
</dbReference>